<accession>A0A5B0RA00</accession>
<name>A0A5B0RA00_PUCGR</name>
<dbReference type="Proteomes" id="UP000325313">
    <property type="component" value="Unassembled WGS sequence"/>
</dbReference>
<dbReference type="EMBL" id="VDEP01000237">
    <property type="protein sequence ID" value="KAA1121634.1"/>
    <property type="molecule type" value="Genomic_DNA"/>
</dbReference>
<organism evidence="1 2">
    <name type="scientific">Puccinia graminis f. sp. tritici</name>
    <dbReference type="NCBI Taxonomy" id="56615"/>
    <lineage>
        <taxon>Eukaryota</taxon>
        <taxon>Fungi</taxon>
        <taxon>Dikarya</taxon>
        <taxon>Basidiomycota</taxon>
        <taxon>Pucciniomycotina</taxon>
        <taxon>Pucciniomycetes</taxon>
        <taxon>Pucciniales</taxon>
        <taxon>Pucciniaceae</taxon>
        <taxon>Puccinia</taxon>
    </lineage>
</organism>
<dbReference type="AlphaFoldDB" id="A0A5B0RA00"/>
<proteinExistence type="predicted"/>
<reference evidence="1 2" key="1">
    <citation type="submission" date="2019-05" db="EMBL/GenBank/DDBJ databases">
        <title>Emergence of the Ug99 lineage of the wheat stem rust pathogen through somatic hybridization.</title>
        <authorList>
            <person name="Li F."/>
            <person name="Upadhyaya N.M."/>
            <person name="Sperschneider J."/>
            <person name="Matny O."/>
            <person name="Nguyen-Phuc H."/>
            <person name="Mago R."/>
            <person name="Raley C."/>
            <person name="Miller M.E."/>
            <person name="Silverstein K.A.T."/>
            <person name="Henningsen E."/>
            <person name="Hirsch C.D."/>
            <person name="Visser B."/>
            <person name="Pretorius Z.A."/>
            <person name="Steffenson B.J."/>
            <person name="Schwessinger B."/>
            <person name="Dodds P.N."/>
            <person name="Figueroa M."/>
        </authorList>
    </citation>
    <scope>NUCLEOTIDE SEQUENCE [LARGE SCALE GENOMIC DNA]</scope>
    <source>
        <strain evidence="1 2">Ug99</strain>
    </source>
</reference>
<protein>
    <submittedName>
        <fullName evidence="1">Uncharacterized protein</fullName>
    </submittedName>
</protein>
<evidence type="ECO:0000313" key="1">
    <source>
        <dbReference type="EMBL" id="KAA1121634.1"/>
    </source>
</evidence>
<gene>
    <name evidence="1" type="ORF">PGTUg99_007632</name>
</gene>
<comment type="caution">
    <text evidence="1">The sequence shown here is derived from an EMBL/GenBank/DDBJ whole genome shotgun (WGS) entry which is preliminary data.</text>
</comment>
<sequence length="105" mass="11497">MAGGDPGTPIQMSVRSLGWAAPEHHASSLSRWPQAMEPFETSLPEWCVMAWTRTDTGAAPGSNRSTALVRTQLGWDMSVKECSLPGLRCTPGTWVVLLDYCVYQN</sequence>
<evidence type="ECO:0000313" key="2">
    <source>
        <dbReference type="Proteomes" id="UP000325313"/>
    </source>
</evidence>